<keyword evidence="4" id="KW-0418">Kinase</keyword>
<dbReference type="PANTHER" id="PTHR10566">
    <property type="entry name" value="CHAPERONE-ACTIVITY OF BC1 COMPLEX CABC1 -RELATED"/>
    <property type="match status" value="1"/>
</dbReference>
<keyword evidence="2" id="KW-0472">Membrane</keyword>
<dbReference type="Pfam" id="PF03109">
    <property type="entry name" value="ABC1"/>
    <property type="match status" value="1"/>
</dbReference>
<keyword evidence="2" id="KW-0812">Transmembrane</keyword>
<dbReference type="InterPro" id="IPR004147">
    <property type="entry name" value="ABC1_dom"/>
</dbReference>
<evidence type="ECO:0000313" key="4">
    <source>
        <dbReference type="EMBL" id="QJR14643.1"/>
    </source>
</evidence>
<evidence type="ECO:0000256" key="1">
    <source>
        <dbReference type="ARBA" id="ARBA00009670"/>
    </source>
</evidence>
<dbReference type="SUPFAM" id="SSF56112">
    <property type="entry name" value="Protein kinase-like (PK-like)"/>
    <property type="match status" value="1"/>
</dbReference>
<dbReference type="GO" id="GO:0004672">
    <property type="term" value="F:protein kinase activity"/>
    <property type="evidence" value="ECO:0007669"/>
    <property type="project" value="InterPro"/>
</dbReference>
<reference evidence="4 5" key="1">
    <citation type="submission" date="2020-04" db="EMBL/GenBank/DDBJ databases">
        <title>Usitatibacter rugosus gen. nov., sp. nov. and Usitatibacter palustris sp. nov., novel members of Usitatibacteraceae fam. nov. within the order Nitrosomonadales isolated from soil.</title>
        <authorList>
            <person name="Huber K.J."/>
            <person name="Neumann-Schaal M."/>
            <person name="Geppert A."/>
            <person name="Luckner M."/>
            <person name="Wanner G."/>
            <person name="Overmann J."/>
        </authorList>
    </citation>
    <scope>NUCLEOTIDE SEQUENCE [LARGE SCALE GENOMIC DNA]</scope>
    <source>
        <strain evidence="4 5">Swamp67</strain>
    </source>
</reference>
<dbReference type="GO" id="GO:0005524">
    <property type="term" value="F:ATP binding"/>
    <property type="evidence" value="ECO:0007669"/>
    <property type="project" value="InterPro"/>
</dbReference>
<sequence length="555" mass="61342">MKRYKEIAQLLWKYGRSDLVKQMASEEELGIDEPLLKTSPGDPPPEELADDLEALGPTFVKLGQVLSSRADLLPPRCLKALARLQDKVKPFPYADVERIVEAELGVRISKAFEYFNPEPLAAASLGQVHTAIMRDGREVVVKVQRPDVVPQVVDDFAALATVASFLDRYTKVGRQHRFGEIVEELRASIMRELDYQREAQHLILVGKNLAEFDLIQIPQPVPDFSTRRVITMDFVQGRKITKISPLARLEVSGFALADQLFRAYLKQVLVDGIYHADPHAGNVFLTDDGRVALLDLGMVGHTTPAMQNNLLKVLLAMSEGKSEEVADSLCDMSETDLGFDVVGFGKRVAALVVDRQGQHLRESSMGRTLLEVTRSAAEFGVHVPSEFTMLGKTLLQLDEVGRILSPDFDADAAIRRNTSELMTKRLTRDANKGNIATTLLDVKEFLSGLPVRLNRIMDLVAGKDLEMKVRAVDAPVIMEGLLKIANRIASGVILAALIIGASLMMRIETTWTLFGYPGLAIVCFLTAVAGGLYMVANIFIQDRRSERRANRPGVA</sequence>
<keyword evidence="4" id="KW-0808">Transferase</keyword>
<dbReference type="KEGG" id="upl:DSM104440_01453"/>
<keyword evidence="5" id="KW-1185">Reference proteome</keyword>
<organism evidence="4 5">
    <name type="scientific">Usitatibacter palustris</name>
    <dbReference type="NCBI Taxonomy" id="2732487"/>
    <lineage>
        <taxon>Bacteria</taxon>
        <taxon>Pseudomonadati</taxon>
        <taxon>Pseudomonadota</taxon>
        <taxon>Betaproteobacteria</taxon>
        <taxon>Nitrosomonadales</taxon>
        <taxon>Usitatibacteraceae</taxon>
        <taxon>Usitatibacter</taxon>
    </lineage>
</organism>
<feature type="transmembrane region" description="Helical" evidence="2">
    <location>
        <begin position="488"/>
        <end position="507"/>
    </location>
</feature>
<dbReference type="InParanoid" id="A0A6M4H7H0"/>
<keyword evidence="2" id="KW-1133">Transmembrane helix</keyword>
<dbReference type="InterPro" id="IPR011009">
    <property type="entry name" value="Kinase-like_dom_sf"/>
</dbReference>
<name>A0A6M4H7H0_9PROT</name>
<gene>
    <name evidence="4" type="primary">ubiB_2</name>
    <name evidence="4" type="ORF">DSM104440_01453</name>
</gene>
<dbReference type="InterPro" id="IPR050154">
    <property type="entry name" value="UbiB_kinase"/>
</dbReference>
<dbReference type="Proteomes" id="UP000503096">
    <property type="component" value="Chromosome"/>
</dbReference>
<evidence type="ECO:0000259" key="3">
    <source>
        <dbReference type="PROSITE" id="PS50011"/>
    </source>
</evidence>
<dbReference type="EMBL" id="CP053073">
    <property type="protein sequence ID" value="QJR14643.1"/>
    <property type="molecule type" value="Genomic_DNA"/>
</dbReference>
<feature type="domain" description="Protein kinase" evidence="3">
    <location>
        <begin position="114"/>
        <end position="446"/>
    </location>
</feature>
<dbReference type="PANTHER" id="PTHR10566:SF113">
    <property type="entry name" value="PROTEIN ACTIVITY OF BC1 COMPLEX KINASE 7, CHLOROPLASTIC"/>
    <property type="match status" value="1"/>
</dbReference>
<accession>A0A6M4H7H0</accession>
<dbReference type="AlphaFoldDB" id="A0A6M4H7H0"/>
<evidence type="ECO:0000313" key="5">
    <source>
        <dbReference type="Proteomes" id="UP000503096"/>
    </source>
</evidence>
<dbReference type="CDD" id="cd05121">
    <property type="entry name" value="ABC1_ADCK3-like"/>
    <property type="match status" value="1"/>
</dbReference>
<proteinExistence type="inferred from homology"/>
<dbReference type="PROSITE" id="PS50011">
    <property type="entry name" value="PROTEIN_KINASE_DOM"/>
    <property type="match status" value="1"/>
</dbReference>
<protein>
    <submittedName>
        <fullName evidence="4">Protein kinase UbiB</fullName>
        <ecNumber evidence="4">2.7.-.-</ecNumber>
    </submittedName>
</protein>
<evidence type="ECO:0000256" key="2">
    <source>
        <dbReference type="SAM" id="Phobius"/>
    </source>
</evidence>
<dbReference type="InterPro" id="IPR000719">
    <property type="entry name" value="Prot_kinase_dom"/>
</dbReference>
<comment type="similarity">
    <text evidence="1">Belongs to the protein kinase superfamily. ADCK protein kinase family.</text>
</comment>
<feature type="transmembrane region" description="Helical" evidence="2">
    <location>
        <begin position="519"/>
        <end position="540"/>
    </location>
</feature>
<dbReference type="EC" id="2.7.-.-" evidence="4"/>